<evidence type="ECO:0000313" key="3">
    <source>
        <dbReference type="RefSeq" id="XP_055895347.1"/>
    </source>
</evidence>
<dbReference type="GeneID" id="106067698"/>
<keyword evidence="2" id="KW-1185">Reference proteome</keyword>
<dbReference type="Pfam" id="PF03372">
    <property type="entry name" value="Exo_endo_phos"/>
    <property type="match status" value="1"/>
</dbReference>
<dbReference type="OrthoDB" id="6131434at2759"/>
<sequence length="247" mass="28374">MTSPKRVDKRIPLRVTCLNVRTLQDSNENECPQRKSALVALELARLDEVIAALSELRLPLDGSRYVTIISAYASTLPAEPETKERFYNDLRRVLCKVNTTDKLIIMGDCNARVGNDYSAWPGVLGRHGNCNDNGRLLLELCSEAKLAITNTFFQQKSSFKTTWMHPRSKHWHLLDYIIVRQWNVRDVTHTRVMPSADCYTDHRLVRTKLNITIKMVKKDGLPRAKKLNVERLADVRERFSVLLEANL</sequence>
<proteinExistence type="predicted"/>
<dbReference type="InterPro" id="IPR027124">
    <property type="entry name" value="Swc5/CFDP1/2"/>
</dbReference>
<evidence type="ECO:0000313" key="2">
    <source>
        <dbReference type="Proteomes" id="UP001165740"/>
    </source>
</evidence>
<feature type="domain" description="Endonuclease/exonuclease/phosphatase" evidence="1">
    <location>
        <begin position="73"/>
        <end position="189"/>
    </location>
</feature>
<dbReference type="PANTHER" id="PTHR23227">
    <property type="entry name" value="BUCENTAUR RELATED"/>
    <property type="match status" value="1"/>
</dbReference>
<gene>
    <name evidence="3" type="primary">LOC106067698</name>
</gene>
<dbReference type="RefSeq" id="XP_055895347.1">
    <property type="nucleotide sequence ID" value="XM_056039372.1"/>
</dbReference>
<dbReference type="InterPro" id="IPR005135">
    <property type="entry name" value="Endo/exonuclease/phosphatase"/>
</dbReference>
<protein>
    <submittedName>
        <fullName evidence="3">Craniofacial development protein 2-like</fullName>
    </submittedName>
</protein>
<reference evidence="3" key="1">
    <citation type="submission" date="2025-08" db="UniProtKB">
        <authorList>
            <consortium name="RefSeq"/>
        </authorList>
    </citation>
    <scope>IDENTIFICATION</scope>
</reference>
<dbReference type="Proteomes" id="UP001165740">
    <property type="component" value="Chromosome 8"/>
</dbReference>
<dbReference type="SUPFAM" id="SSF56219">
    <property type="entry name" value="DNase I-like"/>
    <property type="match status" value="1"/>
</dbReference>
<dbReference type="OMA" id="RNTHADD"/>
<name>A0A9W3B711_BIOGL</name>
<accession>A0A9W3B711</accession>
<evidence type="ECO:0000259" key="1">
    <source>
        <dbReference type="Pfam" id="PF03372"/>
    </source>
</evidence>
<organism evidence="2 3">
    <name type="scientific">Biomphalaria glabrata</name>
    <name type="common">Bloodfluke planorb</name>
    <name type="synonym">Freshwater snail</name>
    <dbReference type="NCBI Taxonomy" id="6526"/>
    <lineage>
        <taxon>Eukaryota</taxon>
        <taxon>Metazoa</taxon>
        <taxon>Spiralia</taxon>
        <taxon>Lophotrochozoa</taxon>
        <taxon>Mollusca</taxon>
        <taxon>Gastropoda</taxon>
        <taxon>Heterobranchia</taxon>
        <taxon>Euthyneura</taxon>
        <taxon>Panpulmonata</taxon>
        <taxon>Hygrophila</taxon>
        <taxon>Lymnaeoidea</taxon>
        <taxon>Planorbidae</taxon>
        <taxon>Biomphalaria</taxon>
    </lineage>
</organism>
<dbReference type="GO" id="GO:0003824">
    <property type="term" value="F:catalytic activity"/>
    <property type="evidence" value="ECO:0007669"/>
    <property type="project" value="InterPro"/>
</dbReference>
<dbReference type="InterPro" id="IPR036691">
    <property type="entry name" value="Endo/exonu/phosph_ase_sf"/>
</dbReference>
<dbReference type="AlphaFoldDB" id="A0A9W3B711"/>
<dbReference type="Gene3D" id="3.60.10.10">
    <property type="entry name" value="Endonuclease/exonuclease/phosphatase"/>
    <property type="match status" value="1"/>
</dbReference>
<dbReference type="PANTHER" id="PTHR23227:SF84">
    <property type="entry name" value="ENDONUCLEASE_EXONUCLEASE_PHOSPHATASE DOMAIN-CONTAINING PROTEIN"/>
    <property type="match status" value="1"/>
</dbReference>